<gene>
    <name evidence="3" type="ORF">LUZ62_034902</name>
    <name evidence="2" type="ORF">LUZ62_059256</name>
</gene>
<dbReference type="EMBL" id="JAMFTS010000002">
    <property type="protein sequence ID" value="KAJ4783656.1"/>
    <property type="molecule type" value="Genomic_DNA"/>
</dbReference>
<comment type="caution">
    <text evidence="2">The sequence shown here is derived from an EMBL/GenBank/DDBJ whole genome shotgun (WGS) entry which is preliminary data.</text>
</comment>
<dbReference type="SUPFAM" id="SSF81383">
    <property type="entry name" value="F-box domain"/>
    <property type="match status" value="1"/>
</dbReference>
<reference evidence="2" key="1">
    <citation type="submission" date="2022-08" db="EMBL/GenBank/DDBJ databases">
        <authorList>
            <person name="Marques A."/>
        </authorList>
    </citation>
    <scope>NUCLEOTIDE SEQUENCE</scope>
    <source>
        <strain evidence="2">RhyPub2mFocal</strain>
        <tissue evidence="2">Leaves</tissue>
    </source>
</reference>
<evidence type="ECO:0000313" key="2">
    <source>
        <dbReference type="EMBL" id="KAJ4774999.1"/>
    </source>
</evidence>
<dbReference type="Proteomes" id="UP001140206">
    <property type="component" value="Chromosome 3"/>
</dbReference>
<accession>A0AAV8E6I3</accession>
<feature type="compositionally biased region" description="Basic and acidic residues" evidence="1">
    <location>
        <begin position="294"/>
        <end position="309"/>
    </location>
</feature>
<protein>
    <submittedName>
        <fullName evidence="2">F-box-like protein</fullName>
    </submittedName>
</protein>
<evidence type="ECO:0000313" key="3">
    <source>
        <dbReference type="EMBL" id="KAJ4783656.1"/>
    </source>
</evidence>
<dbReference type="InterPro" id="IPR036047">
    <property type="entry name" value="F-box-like_dom_sf"/>
</dbReference>
<name>A0AAV8E6I3_9POAL</name>
<dbReference type="Gene3D" id="1.20.1280.50">
    <property type="match status" value="1"/>
</dbReference>
<organism evidence="2 4">
    <name type="scientific">Rhynchospora pubera</name>
    <dbReference type="NCBI Taxonomy" id="906938"/>
    <lineage>
        <taxon>Eukaryota</taxon>
        <taxon>Viridiplantae</taxon>
        <taxon>Streptophyta</taxon>
        <taxon>Embryophyta</taxon>
        <taxon>Tracheophyta</taxon>
        <taxon>Spermatophyta</taxon>
        <taxon>Magnoliopsida</taxon>
        <taxon>Liliopsida</taxon>
        <taxon>Poales</taxon>
        <taxon>Cyperaceae</taxon>
        <taxon>Cyperoideae</taxon>
        <taxon>Rhynchosporeae</taxon>
        <taxon>Rhynchospora</taxon>
    </lineage>
</organism>
<dbReference type="AlphaFoldDB" id="A0AAV8E6I3"/>
<dbReference type="Proteomes" id="UP001140206">
    <property type="component" value="Chromosome 2"/>
</dbReference>
<sequence>MADSATCLVSGCTDAGSTKTLKVGREASFFEHPGIVENVVVYLGLYDVLNLGCCSKYLNGVSESDSTWKLLYKRRWKPQAAEDTQAPPANRKGWKAAYINRQKEHFSMILKVLAEVQERIQNDQLSSPAFHLGINHLRALGITYDDIYSLFFSKKLNVEFTMLGLYYAFFFHRISEEALKKAMAQRGVIDKKVCARWTLTRTSQYGYHIPEENYIRVRSLGRAVDMEMSFIYLMCQARQPCLHYQDGISAMSFSCKIPDLFEAEDEIECLKEKAEERDCSISQEAAQAAEEDPEAKAEEECLKKMDHGGEASSSSA</sequence>
<proteinExistence type="predicted"/>
<feature type="region of interest" description="Disordered" evidence="1">
    <location>
        <begin position="280"/>
        <end position="316"/>
    </location>
</feature>
<evidence type="ECO:0000256" key="1">
    <source>
        <dbReference type="SAM" id="MobiDB-lite"/>
    </source>
</evidence>
<evidence type="ECO:0000313" key="4">
    <source>
        <dbReference type="Proteomes" id="UP001140206"/>
    </source>
</evidence>
<keyword evidence="4" id="KW-1185">Reference proteome</keyword>
<dbReference type="EMBL" id="JAMFTS010000003">
    <property type="protein sequence ID" value="KAJ4774999.1"/>
    <property type="molecule type" value="Genomic_DNA"/>
</dbReference>